<evidence type="ECO:0000313" key="2">
    <source>
        <dbReference type="EMBL" id="BCD70744.1"/>
    </source>
</evidence>
<sequence>MKLKENLDLHQEFNKLKAEYLQQEATYATYLKKSKKQLYSCKDILARYQFFVNRCQAYKPLNDVYMSLRLVSKRCKIGMQSIRESFEKFRRTHNNTLTSIRRYEAKIQKIKEGKSPSDWS</sequence>
<evidence type="ECO:0000313" key="3">
    <source>
        <dbReference type="Proteomes" id="UP000317935"/>
    </source>
</evidence>
<accession>A0A6J4D036</accession>
<dbReference type="EMBL" id="AP023036">
    <property type="protein sequence ID" value="BCD46412.1"/>
    <property type="molecule type" value="Genomic_DNA"/>
</dbReference>
<dbReference type="Proteomes" id="UP000509742">
    <property type="component" value="Chromosome"/>
</dbReference>
<reference evidence="2 3" key="1">
    <citation type="submission" date="2019-06" db="EMBL/GenBank/DDBJ databases">
        <title>Complete genome sequence of Helicobacter suis SNTW101c.</title>
        <authorList>
            <person name="Rimbara E."/>
            <person name="Suzuki M."/>
            <person name="Matsui H."/>
            <person name="Nakamura M."/>
            <person name="Mori S."/>
            <person name="Shibayama K."/>
        </authorList>
    </citation>
    <scope>NUCLEOTIDE SEQUENCE [LARGE SCALE GENOMIC DNA]</scope>
    <source>
        <strain evidence="2 3">SNTW101c</strain>
    </source>
</reference>
<name>A0A6J4D036_9HELI</name>
<proteinExistence type="predicted"/>
<dbReference type="EMBL" id="AP019774">
    <property type="protein sequence ID" value="BCD70744.1"/>
    <property type="molecule type" value="Genomic_DNA"/>
</dbReference>
<reference evidence="1 4" key="2">
    <citation type="submission" date="2020-04" db="EMBL/GenBank/DDBJ databases">
        <title>Genomic analysis of gastric non-Helicobacter pylori Helicobacters isolated in Japan.</title>
        <authorList>
            <person name="Suzuki M."/>
            <person name="Rimbara E."/>
        </authorList>
    </citation>
    <scope>NUCLEOTIDE SEQUENCE [LARGE SCALE GENOMIC DNA]</scope>
    <source>
        <strain evidence="1 4">NHP19-0020</strain>
    </source>
</reference>
<protein>
    <submittedName>
        <fullName evidence="2">Uncharacterized protein</fullName>
    </submittedName>
</protein>
<gene>
    <name evidence="1" type="ORF">NHP190020_14510</name>
    <name evidence="2" type="ORF">SNTW_13890</name>
</gene>
<dbReference type="GeneID" id="56929003"/>
<dbReference type="Proteomes" id="UP000317935">
    <property type="component" value="Chromosome"/>
</dbReference>
<organism evidence="2 3">
    <name type="scientific">Helicobacter suis</name>
    <dbReference type="NCBI Taxonomy" id="104628"/>
    <lineage>
        <taxon>Bacteria</taxon>
        <taxon>Pseudomonadati</taxon>
        <taxon>Campylobacterota</taxon>
        <taxon>Epsilonproteobacteria</taxon>
        <taxon>Campylobacterales</taxon>
        <taxon>Helicobacteraceae</taxon>
        <taxon>Helicobacter</taxon>
    </lineage>
</organism>
<dbReference type="RefSeq" id="WP_034375543.1">
    <property type="nucleotide sequence ID" value="NZ_AP019774.1"/>
</dbReference>
<keyword evidence="4" id="KW-1185">Reference proteome</keyword>
<evidence type="ECO:0000313" key="4">
    <source>
        <dbReference type="Proteomes" id="UP000509742"/>
    </source>
</evidence>
<dbReference type="AlphaFoldDB" id="A0A6J4D036"/>
<dbReference type="OrthoDB" id="5326208at2"/>
<evidence type="ECO:0000313" key="1">
    <source>
        <dbReference type="EMBL" id="BCD46412.1"/>
    </source>
</evidence>